<dbReference type="PANTHER" id="PTHR33371:SF4">
    <property type="entry name" value="INTERMEMBRANE PHOSPHOLIPID TRANSPORT SYSTEM BINDING PROTEIN MLAD"/>
    <property type="match status" value="1"/>
</dbReference>
<proteinExistence type="predicted"/>
<sequence>MLKQGPSIGRLLAMALFTLSCFGLLLFLWTAFGGSTPLRAGGYRVTIPFKESGQLSQQADVRISGVPVGKVKSIKADAATGDSRVVVEIDPAYAPIPRDSRVMLRQKTLLGETYVELTPGNPASGELQDGGTLARGAIAPTVELDEVLRAFDAPTRRAFQTWQEQLALANVGRGRDLSDAIGQLPALEEQATALLTVLREQEGGLSALVRDTGVVFDAISTNGTQLADLISNANTVFATTAARDRQLAATFEALPTFQRESRITLDRLVRFADTTDPLVRQLQPVAQQSGPTLQALERLAPQLSGVMTGLGPAQDASVKGLPAVNSLLAELTPFIGKLSPTLAQVNPLAQFVGAYPDELTSFFGNTVASTNAESDVGGKAVKYLRVTNPLSPEGLASYSQRLVSNRSNAYAQPNLNKLLAGANMPVYESRGCTAGLNVALDPSTPSLIGQQLTDRIVKYVFAGAPLNVPAPGCSQQGMFTTGIGTSRFPRVGPGATPSPLGLP</sequence>
<protein>
    <submittedName>
        <fullName evidence="2">Unannotated protein</fullName>
    </submittedName>
</protein>
<accession>A0A6J7EK86</accession>
<dbReference type="InterPro" id="IPR003399">
    <property type="entry name" value="Mce/MlaD"/>
</dbReference>
<dbReference type="EMBL" id="CAFBLQ010000165">
    <property type="protein sequence ID" value="CAB4880559.1"/>
    <property type="molecule type" value="Genomic_DNA"/>
</dbReference>
<dbReference type="PROSITE" id="PS51257">
    <property type="entry name" value="PROKAR_LIPOPROTEIN"/>
    <property type="match status" value="1"/>
</dbReference>
<dbReference type="PANTHER" id="PTHR33371">
    <property type="entry name" value="INTERMEMBRANE PHOSPHOLIPID TRANSPORT SYSTEM BINDING PROTEIN MLAD-RELATED"/>
    <property type="match status" value="1"/>
</dbReference>
<dbReference type="Pfam" id="PF02470">
    <property type="entry name" value="MlaD"/>
    <property type="match status" value="1"/>
</dbReference>
<reference evidence="2" key="1">
    <citation type="submission" date="2020-05" db="EMBL/GenBank/DDBJ databases">
        <authorList>
            <person name="Chiriac C."/>
            <person name="Salcher M."/>
            <person name="Ghai R."/>
            <person name="Kavagutti S V."/>
        </authorList>
    </citation>
    <scope>NUCLEOTIDE SEQUENCE</scope>
</reference>
<evidence type="ECO:0000259" key="1">
    <source>
        <dbReference type="Pfam" id="PF02470"/>
    </source>
</evidence>
<organism evidence="2">
    <name type="scientific">freshwater metagenome</name>
    <dbReference type="NCBI Taxonomy" id="449393"/>
    <lineage>
        <taxon>unclassified sequences</taxon>
        <taxon>metagenomes</taxon>
        <taxon>ecological metagenomes</taxon>
    </lineage>
</organism>
<dbReference type="InterPro" id="IPR052336">
    <property type="entry name" value="MlaD_Phospholipid_Transporter"/>
</dbReference>
<evidence type="ECO:0000313" key="2">
    <source>
        <dbReference type="EMBL" id="CAB4880559.1"/>
    </source>
</evidence>
<name>A0A6J7EK86_9ZZZZ</name>
<dbReference type="AlphaFoldDB" id="A0A6J7EK86"/>
<gene>
    <name evidence="2" type="ORF">UFOPK3423_01311</name>
</gene>
<feature type="domain" description="Mce/MlaD" evidence="1">
    <location>
        <begin position="42"/>
        <end position="120"/>
    </location>
</feature>